<gene>
    <name evidence="2" type="ORF">A2Y62_09445</name>
</gene>
<evidence type="ECO:0000259" key="1">
    <source>
        <dbReference type="Pfam" id="PF08241"/>
    </source>
</evidence>
<feature type="domain" description="Methyltransferase type 11" evidence="1">
    <location>
        <begin position="43"/>
        <end position="140"/>
    </location>
</feature>
<dbReference type="SUPFAM" id="SSF53335">
    <property type="entry name" value="S-adenosyl-L-methionine-dependent methyltransferases"/>
    <property type="match status" value="1"/>
</dbReference>
<dbReference type="STRING" id="1817863.A2Y62_09445"/>
<protein>
    <recommendedName>
        <fullName evidence="1">Methyltransferase type 11 domain-containing protein</fullName>
    </recommendedName>
</protein>
<reference evidence="2 3" key="1">
    <citation type="journal article" date="2016" name="Nat. Commun.">
        <title>Thousands of microbial genomes shed light on interconnected biogeochemical processes in an aquifer system.</title>
        <authorList>
            <person name="Anantharaman K."/>
            <person name="Brown C.T."/>
            <person name="Hug L.A."/>
            <person name="Sharon I."/>
            <person name="Castelle C.J."/>
            <person name="Probst A.J."/>
            <person name="Thomas B.C."/>
            <person name="Singh A."/>
            <person name="Wilkins M.J."/>
            <person name="Karaoz U."/>
            <person name="Brodie E.L."/>
            <person name="Williams K.H."/>
            <person name="Hubbard S.S."/>
            <person name="Banfield J.F."/>
        </authorList>
    </citation>
    <scope>NUCLEOTIDE SEQUENCE [LARGE SCALE GENOMIC DNA]</scope>
</reference>
<name>A0A1F5VUL8_9BACT</name>
<organism evidence="2 3">
    <name type="scientific">Candidatus Fischerbacteria bacterium RBG_13_37_8</name>
    <dbReference type="NCBI Taxonomy" id="1817863"/>
    <lineage>
        <taxon>Bacteria</taxon>
        <taxon>Candidatus Fischeribacteriota</taxon>
    </lineage>
</organism>
<dbReference type="AlphaFoldDB" id="A0A1F5VUL8"/>
<dbReference type="Proteomes" id="UP000178943">
    <property type="component" value="Unassembled WGS sequence"/>
</dbReference>
<evidence type="ECO:0000313" key="3">
    <source>
        <dbReference type="Proteomes" id="UP000178943"/>
    </source>
</evidence>
<dbReference type="EMBL" id="MFGW01000067">
    <property type="protein sequence ID" value="OGF67204.1"/>
    <property type="molecule type" value="Genomic_DNA"/>
</dbReference>
<dbReference type="Gene3D" id="3.40.50.150">
    <property type="entry name" value="Vaccinia Virus protein VP39"/>
    <property type="match status" value="1"/>
</dbReference>
<evidence type="ECO:0000313" key="2">
    <source>
        <dbReference type="EMBL" id="OGF67204.1"/>
    </source>
</evidence>
<dbReference type="Pfam" id="PF08241">
    <property type="entry name" value="Methyltransf_11"/>
    <property type="match status" value="1"/>
</dbReference>
<comment type="caution">
    <text evidence="2">The sequence shown here is derived from an EMBL/GenBank/DDBJ whole genome shotgun (WGS) entry which is preliminary data.</text>
</comment>
<dbReference type="InterPro" id="IPR029063">
    <property type="entry name" value="SAM-dependent_MTases_sf"/>
</dbReference>
<sequence length="212" mass="24076">MEAIQGIGAKIYSLLQGVSPLRKKLFGQMADDICRYIASGNILDVGTGPGYLPFEITRRSELEIVGIDLSEAMINIARKNMKKNNPDAPIRFEVADASNLPFADESFDFVVSTMSMHHWSKPQLCIGEIGRVLKKSGTAWIYDIWCDISKERSAQVRIKYGFFPWLVLLQIVRRHSSTTRKRALEIITSSHYAFSNVEIEEFDFLLKIILTK</sequence>
<proteinExistence type="predicted"/>
<dbReference type="InterPro" id="IPR013216">
    <property type="entry name" value="Methyltransf_11"/>
</dbReference>
<dbReference type="PANTHER" id="PTHR43591:SF24">
    <property type="entry name" value="2-METHOXY-6-POLYPRENYL-1,4-BENZOQUINOL METHYLASE, MITOCHONDRIAL"/>
    <property type="match status" value="1"/>
</dbReference>
<accession>A0A1F5VUL8</accession>
<dbReference type="GO" id="GO:0008757">
    <property type="term" value="F:S-adenosylmethionine-dependent methyltransferase activity"/>
    <property type="evidence" value="ECO:0007669"/>
    <property type="project" value="InterPro"/>
</dbReference>
<dbReference type="CDD" id="cd02440">
    <property type="entry name" value="AdoMet_MTases"/>
    <property type="match status" value="1"/>
</dbReference>
<dbReference type="PANTHER" id="PTHR43591">
    <property type="entry name" value="METHYLTRANSFERASE"/>
    <property type="match status" value="1"/>
</dbReference>